<sequence>MTQGKTVQTEVPRDLIARAPVTTGRPQPLGATIDATGVNFSLFSERASRVELLLFDSYHALQPARVVELDLERHHSYHFWHCHVAGLKEGQVYAYRVDGPHDTRDSGSRFNPRKVLLDPYSRANINILWDRARAVGPEDNCAYAMRSMVVDLDDYDWEGDKPLRTPMADSVIYEMHVGGLTASPTSRVVHPGTFSGVVEKIPYLKELGVTAVELLPVFDFDERDVLRIGPDGRPLRDYWGYNPYGFFAPHSAYCSDPCGCLHVIEFRDMVKELHKAGIEVILDVVFNHTSEGNEHGPMISFRGQANEVYYHLWPQDRRHYMDFTGCGNAINANHPAVAKFIIECLEYWVTEHHVDGFRFDLASELSRGAEGYEMETPPLLWAIELSGILAETKIIAEPWDGGGLYQVGRFPGRRWAQWNGPFRDDVRRFVRGDAGLAGTLATRIGGSRDLFSRAGELPTNSINFLTCHDGFTLNDLVSYNGKHNHANGEANADGSDENFSWNCGVEGPSDDEAVERLRVRQIKNMAAILLLSRGVPMMLAGDEFRNGQGGNNNVYCQDNEISWLDWEQAEKETETLDFFRGMIAFRKEHASLRQPRFFDDRRNERDLPEVSWHGTRLEQPGWEDQHARVLSLTLAGFEGDPDLHVILNMYHLGLDFELPHIPGHHWALAVDTARGPGEDVRPVGSRVPVDGRSFHAHGRSVVVLTSLPNDGGSNR</sequence>
<dbReference type="InterPro" id="IPR048650">
    <property type="entry name" value="ISOA1-3-like_C"/>
</dbReference>
<organism evidence="6 7">
    <name type="scientific">Kitasatospora acidiphila</name>
    <dbReference type="NCBI Taxonomy" id="2567942"/>
    <lineage>
        <taxon>Bacteria</taxon>
        <taxon>Bacillati</taxon>
        <taxon>Actinomycetota</taxon>
        <taxon>Actinomycetes</taxon>
        <taxon>Kitasatosporales</taxon>
        <taxon>Streptomycetaceae</taxon>
        <taxon>Kitasatospora</taxon>
    </lineage>
</organism>
<evidence type="ECO:0000256" key="1">
    <source>
        <dbReference type="ARBA" id="ARBA00008061"/>
    </source>
</evidence>
<keyword evidence="4" id="KW-0326">Glycosidase</keyword>
<dbReference type="SUPFAM" id="SSF51011">
    <property type="entry name" value="Glycosyl hydrolase domain"/>
    <property type="match status" value="1"/>
</dbReference>
<dbReference type="InterPro" id="IPR044505">
    <property type="entry name" value="GlgX_Isoamylase_N_E_set"/>
</dbReference>
<dbReference type="SUPFAM" id="SSF51445">
    <property type="entry name" value="(Trans)glycosidases"/>
    <property type="match status" value="1"/>
</dbReference>
<dbReference type="Gene3D" id="2.60.40.1180">
    <property type="entry name" value="Golgi alpha-mannosidase II"/>
    <property type="match status" value="1"/>
</dbReference>
<dbReference type="Pfam" id="PF21156">
    <property type="entry name" value="ISOA1-3_C"/>
    <property type="match status" value="1"/>
</dbReference>
<dbReference type="SMART" id="SM00642">
    <property type="entry name" value="Aamy"/>
    <property type="match status" value="1"/>
</dbReference>
<proteinExistence type="inferred from homology"/>
<dbReference type="InterPro" id="IPR013780">
    <property type="entry name" value="Glyco_hydro_b"/>
</dbReference>
<evidence type="ECO:0000313" key="7">
    <source>
        <dbReference type="Proteomes" id="UP000319103"/>
    </source>
</evidence>
<evidence type="ECO:0000259" key="5">
    <source>
        <dbReference type="SMART" id="SM00642"/>
    </source>
</evidence>
<evidence type="ECO:0000256" key="2">
    <source>
        <dbReference type="ARBA" id="ARBA00022801"/>
    </source>
</evidence>
<dbReference type="PANTHER" id="PTHR43002">
    <property type="entry name" value="GLYCOGEN DEBRANCHING ENZYME"/>
    <property type="match status" value="1"/>
</dbReference>
<dbReference type="EMBL" id="VIGB01000003">
    <property type="protein sequence ID" value="TQF04880.1"/>
    <property type="molecule type" value="Genomic_DNA"/>
</dbReference>
<dbReference type="InterPro" id="IPR006047">
    <property type="entry name" value="GH13_cat_dom"/>
</dbReference>
<keyword evidence="7" id="KW-1185">Reference proteome</keyword>
<dbReference type="OrthoDB" id="3236218at2"/>
<dbReference type="Proteomes" id="UP000319103">
    <property type="component" value="Unassembled WGS sequence"/>
</dbReference>
<dbReference type="InterPro" id="IPR017853">
    <property type="entry name" value="GH"/>
</dbReference>
<dbReference type="InterPro" id="IPR011837">
    <property type="entry name" value="Glycogen_debranch_GlgX"/>
</dbReference>
<dbReference type="CDD" id="cd02856">
    <property type="entry name" value="E_set_GDE_Isoamylase_N"/>
    <property type="match status" value="1"/>
</dbReference>
<keyword evidence="2" id="KW-0378">Hydrolase</keyword>
<comment type="similarity">
    <text evidence="1">Belongs to the glycosyl hydrolase 13 family.</text>
</comment>
<dbReference type="SUPFAM" id="SSF81296">
    <property type="entry name" value="E set domains"/>
    <property type="match status" value="1"/>
</dbReference>
<dbReference type="InterPro" id="IPR013783">
    <property type="entry name" value="Ig-like_fold"/>
</dbReference>
<evidence type="ECO:0000256" key="4">
    <source>
        <dbReference type="ARBA" id="ARBA00023295"/>
    </source>
</evidence>
<comment type="caution">
    <text evidence="6">The sequence shown here is derived from an EMBL/GenBank/DDBJ whole genome shotgun (WGS) entry which is preliminary data.</text>
</comment>
<evidence type="ECO:0000256" key="3">
    <source>
        <dbReference type="ARBA" id="ARBA00022946"/>
    </source>
</evidence>
<dbReference type="GO" id="GO:0004135">
    <property type="term" value="F:amylo-alpha-1,6-glucosidase activity"/>
    <property type="evidence" value="ECO:0007669"/>
    <property type="project" value="InterPro"/>
</dbReference>
<dbReference type="AlphaFoldDB" id="A0A540W780"/>
<dbReference type="Gene3D" id="3.20.20.80">
    <property type="entry name" value="Glycosidases"/>
    <property type="match status" value="1"/>
</dbReference>
<feature type="domain" description="Glycosyl hydrolase family 13 catalytic" evidence="5">
    <location>
        <begin position="147"/>
        <end position="586"/>
    </location>
</feature>
<dbReference type="Pfam" id="PF02922">
    <property type="entry name" value="CBM_48"/>
    <property type="match status" value="1"/>
</dbReference>
<dbReference type="GO" id="GO:0019156">
    <property type="term" value="F:isoamylase activity"/>
    <property type="evidence" value="ECO:0007669"/>
    <property type="project" value="UniProtKB-ARBA"/>
</dbReference>
<dbReference type="NCBIfam" id="TIGR02100">
    <property type="entry name" value="glgX_debranch"/>
    <property type="match status" value="1"/>
</dbReference>
<dbReference type="RefSeq" id="WP_141635433.1">
    <property type="nucleotide sequence ID" value="NZ_VIGB01000003.1"/>
</dbReference>
<dbReference type="Pfam" id="PF00128">
    <property type="entry name" value="Alpha-amylase"/>
    <property type="match status" value="1"/>
</dbReference>
<dbReference type="CDD" id="cd11326">
    <property type="entry name" value="AmyAc_Glg_debranch"/>
    <property type="match status" value="1"/>
</dbReference>
<evidence type="ECO:0000313" key="6">
    <source>
        <dbReference type="EMBL" id="TQF04880.1"/>
    </source>
</evidence>
<keyword evidence="3" id="KW-0809">Transit peptide</keyword>
<reference evidence="6 7" key="1">
    <citation type="submission" date="2019-06" db="EMBL/GenBank/DDBJ databases">
        <title>Description of Kitasatospora acidophila sp. nov. isolated from pine grove soil, and reclassification of Streptomyces novaecaesareae to Kitasatospora novaeceasareae comb. nov.</title>
        <authorList>
            <person name="Kim M.J."/>
        </authorList>
    </citation>
    <scope>NUCLEOTIDE SEQUENCE [LARGE SCALE GENOMIC DNA]</scope>
    <source>
        <strain evidence="6 7">MMS16-CNU292</strain>
    </source>
</reference>
<name>A0A540W780_9ACTN</name>
<dbReference type="Gene3D" id="2.60.40.10">
    <property type="entry name" value="Immunoglobulins"/>
    <property type="match status" value="1"/>
</dbReference>
<dbReference type="GO" id="GO:0005980">
    <property type="term" value="P:glycogen catabolic process"/>
    <property type="evidence" value="ECO:0007669"/>
    <property type="project" value="InterPro"/>
</dbReference>
<accession>A0A540W780</accession>
<dbReference type="InterPro" id="IPR014756">
    <property type="entry name" value="Ig_E-set"/>
</dbReference>
<dbReference type="InterPro" id="IPR004193">
    <property type="entry name" value="Glyco_hydro_13_N"/>
</dbReference>
<gene>
    <name evidence="6" type="primary">glgX</name>
    <name evidence="6" type="ORF">E6W39_24925</name>
</gene>
<protein>
    <submittedName>
        <fullName evidence="6">Glycogen debranching protein GlgX</fullName>
    </submittedName>
</protein>